<protein>
    <submittedName>
        <fullName evidence="2">Uncharacterized protein</fullName>
    </submittedName>
</protein>
<dbReference type="OrthoDB" id="2245989at2759"/>
<proteinExistence type="predicted"/>
<feature type="chain" id="PRO_5015399511" evidence="1">
    <location>
        <begin position="24"/>
        <end position="181"/>
    </location>
</feature>
<dbReference type="AlphaFoldDB" id="A0A2T2NM23"/>
<evidence type="ECO:0000256" key="1">
    <source>
        <dbReference type="SAM" id="SignalP"/>
    </source>
</evidence>
<dbReference type="Proteomes" id="UP000240883">
    <property type="component" value="Unassembled WGS sequence"/>
</dbReference>
<organism evidence="2 3">
    <name type="scientific">Corynespora cassiicola Philippines</name>
    <dbReference type="NCBI Taxonomy" id="1448308"/>
    <lineage>
        <taxon>Eukaryota</taxon>
        <taxon>Fungi</taxon>
        <taxon>Dikarya</taxon>
        <taxon>Ascomycota</taxon>
        <taxon>Pezizomycotina</taxon>
        <taxon>Dothideomycetes</taxon>
        <taxon>Pleosporomycetidae</taxon>
        <taxon>Pleosporales</taxon>
        <taxon>Corynesporascaceae</taxon>
        <taxon>Corynespora</taxon>
    </lineage>
</organism>
<dbReference type="InterPro" id="IPR021833">
    <property type="entry name" value="DUF3425"/>
</dbReference>
<dbReference type="Pfam" id="PF11905">
    <property type="entry name" value="DUF3425"/>
    <property type="match status" value="1"/>
</dbReference>
<feature type="signal peptide" evidence="1">
    <location>
        <begin position="1"/>
        <end position="23"/>
    </location>
</feature>
<evidence type="ECO:0000313" key="3">
    <source>
        <dbReference type="Proteomes" id="UP000240883"/>
    </source>
</evidence>
<keyword evidence="3" id="KW-1185">Reference proteome</keyword>
<evidence type="ECO:0000313" key="2">
    <source>
        <dbReference type="EMBL" id="PSN66483.1"/>
    </source>
</evidence>
<dbReference type="PANTHER" id="PTHR38116">
    <property type="entry name" value="CHROMOSOME 7, WHOLE GENOME SHOTGUN SEQUENCE"/>
    <property type="match status" value="1"/>
</dbReference>
<sequence>MGTPRTDLLLGLVQLNILRALIANIDVLGLSAAEMHDDALSPFSTAGTWHSSHDTTQLPASLVPTSLQRTIPHHPWLDLIPCPAMRNNLIRVADSLDETELCHDLCSYQSAADGLSGVIVWRDPWDPKGWEVTRTFLHRWGWVLKDCWDLFQSTNYWRKRRGEPQLSRTAWYLASEGIWLQ</sequence>
<dbReference type="PANTHER" id="PTHR38116:SF1">
    <property type="entry name" value="BZIP DOMAIN-CONTAINING PROTEIN"/>
    <property type="match status" value="1"/>
</dbReference>
<accession>A0A2T2NM23</accession>
<name>A0A2T2NM23_CORCC</name>
<keyword evidence="1" id="KW-0732">Signal</keyword>
<dbReference type="STRING" id="1448308.A0A2T2NM23"/>
<dbReference type="EMBL" id="KZ678136">
    <property type="protein sequence ID" value="PSN66483.1"/>
    <property type="molecule type" value="Genomic_DNA"/>
</dbReference>
<gene>
    <name evidence="2" type="ORF">BS50DRAFT_554818</name>
</gene>
<reference evidence="2 3" key="1">
    <citation type="journal article" date="2018" name="Front. Microbiol.">
        <title>Genome-Wide Analysis of Corynespora cassiicola Leaf Fall Disease Putative Effectors.</title>
        <authorList>
            <person name="Lopez D."/>
            <person name="Ribeiro S."/>
            <person name="Label P."/>
            <person name="Fumanal B."/>
            <person name="Venisse J.S."/>
            <person name="Kohler A."/>
            <person name="de Oliveira R.R."/>
            <person name="Labutti K."/>
            <person name="Lipzen A."/>
            <person name="Lail K."/>
            <person name="Bauer D."/>
            <person name="Ohm R.A."/>
            <person name="Barry K.W."/>
            <person name="Spatafora J."/>
            <person name="Grigoriev I.V."/>
            <person name="Martin F.M."/>
            <person name="Pujade-Renaud V."/>
        </authorList>
    </citation>
    <scope>NUCLEOTIDE SEQUENCE [LARGE SCALE GENOMIC DNA]</scope>
    <source>
        <strain evidence="2 3">Philippines</strain>
    </source>
</reference>